<comment type="caution">
    <text evidence="1">The sequence shown here is derived from an EMBL/GenBank/DDBJ whole genome shotgun (WGS) entry which is preliminary data.</text>
</comment>
<organism evidence="1 2">
    <name type="scientific">Methylorubrum podarium</name>
    <dbReference type="NCBI Taxonomy" id="200476"/>
    <lineage>
        <taxon>Bacteria</taxon>
        <taxon>Pseudomonadati</taxon>
        <taxon>Pseudomonadota</taxon>
        <taxon>Alphaproteobacteria</taxon>
        <taxon>Hyphomicrobiales</taxon>
        <taxon>Methylobacteriaceae</taxon>
        <taxon>Methylorubrum</taxon>
    </lineage>
</organism>
<keyword evidence="2" id="KW-1185">Reference proteome</keyword>
<evidence type="ECO:0000313" key="1">
    <source>
        <dbReference type="EMBL" id="MER2249829.1"/>
    </source>
</evidence>
<dbReference type="EMBL" id="JBELQE010000049">
    <property type="protein sequence ID" value="MER2249829.1"/>
    <property type="molecule type" value="Genomic_DNA"/>
</dbReference>
<dbReference type="Proteomes" id="UP001480955">
    <property type="component" value="Unassembled WGS sequence"/>
</dbReference>
<accession>A0ABV1QKA8</accession>
<proteinExistence type="predicted"/>
<reference evidence="1 2" key="1">
    <citation type="submission" date="2024-06" db="EMBL/GenBank/DDBJ databases">
        <authorList>
            <person name="Campbell A.G."/>
        </authorList>
    </citation>
    <scope>NUCLEOTIDE SEQUENCE [LARGE SCALE GENOMIC DNA]</scope>
    <source>
        <strain evidence="1 2">EM12</strain>
    </source>
</reference>
<sequence length="133" mass="14688">MEDKQGRSLLVISALYHCRSELSDAEIRFVDVSGGEVRGAVDLLRWETGLDVRIPADPSEYGGGSIFESASLYAAIRLNSLDGLHVAEAKFFKVPLLLALQFLPQSATSEQLVLLQPAHDPALFAQYLIERMR</sequence>
<protein>
    <submittedName>
        <fullName evidence="1">Uncharacterized protein</fullName>
    </submittedName>
</protein>
<gene>
    <name evidence="1" type="ORF">ABS772_07860</name>
</gene>
<evidence type="ECO:0000313" key="2">
    <source>
        <dbReference type="Proteomes" id="UP001480955"/>
    </source>
</evidence>
<name>A0ABV1QKA8_9HYPH</name>
<dbReference type="RefSeq" id="WP_350393540.1">
    <property type="nucleotide sequence ID" value="NZ_JBELQE010000049.1"/>
</dbReference>